<accession>A0A2A4STH7</accession>
<dbReference type="AlphaFoldDB" id="A0A2A4STH7"/>
<gene>
    <name evidence="1" type="ORF">COB67_11990</name>
</gene>
<reference evidence="2" key="1">
    <citation type="submission" date="2017-08" db="EMBL/GenBank/DDBJ databases">
        <title>A dynamic microbial community with high functional redundancy inhabits the cold, oxic subseafloor aquifer.</title>
        <authorList>
            <person name="Tully B.J."/>
            <person name="Wheat C.G."/>
            <person name="Glazer B.T."/>
            <person name="Huber J.A."/>
        </authorList>
    </citation>
    <scope>NUCLEOTIDE SEQUENCE [LARGE SCALE GENOMIC DNA]</scope>
</reference>
<dbReference type="EMBL" id="NVSR01000128">
    <property type="protein sequence ID" value="PCI24067.1"/>
    <property type="molecule type" value="Genomic_DNA"/>
</dbReference>
<evidence type="ECO:0008006" key="3">
    <source>
        <dbReference type="Google" id="ProtNLM"/>
    </source>
</evidence>
<name>A0A2A4STH7_9DELT</name>
<comment type="caution">
    <text evidence="1">The sequence shown here is derived from an EMBL/GenBank/DDBJ whole genome shotgun (WGS) entry which is preliminary data.</text>
</comment>
<proteinExistence type="predicted"/>
<dbReference type="Proteomes" id="UP000218113">
    <property type="component" value="Unassembled WGS sequence"/>
</dbReference>
<evidence type="ECO:0000313" key="1">
    <source>
        <dbReference type="EMBL" id="PCI24067.1"/>
    </source>
</evidence>
<organism evidence="1 2">
    <name type="scientific">SAR324 cluster bacterium</name>
    <dbReference type="NCBI Taxonomy" id="2024889"/>
    <lineage>
        <taxon>Bacteria</taxon>
        <taxon>Deltaproteobacteria</taxon>
        <taxon>SAR324 cluster</taxon>
    </lineage>
</organism>
<protein>
    <recommendedName>
        <fullName evidence="3">Ribosomal protein S2</fullName>
    </recommendedName>
</protein>
<evidence type="ECO:0000313" key="2">
    <source>
        <dbReference type="Proteomes" id="UP000218113"/>
    </source>
</evidence>
<sequence>MEVLKKNLVESFVFSKICITHPQPFTDLSHSNILLGQRDQFFSFLNPFLLKTSLKTGLLALETLLKKRYRVIFIADIRDKVLFTKFYYACKKKKIFVLKKSDVSLGFLTTRRLKNIVIVTLFLTPLRTELIQQEAALIGTPLISFSSLLTNKNSSLLQVGGNYTLLTIQNLIIALLTVCLEKKHGST</sequence>